<comment type="caution">
    <text evidence="4">Lacks conserved residue(s) required for the propagation of feature annotation.</text>
</comment>
<proteinExistence type="predicted"/>
<keyword evidence="1 4" id="KW-0378">Hydrolase</keyword>
<feature type="short sequence motif" description="GXSXG" evidence="4">
    <location>
        <begin position="52"/>
        <end position="56"/>
    </location>
</feature>
<evidence type="ECO:0000256" key="2">
    <source>
        <dbReference type="ARBA" id="ARBA00022963"/>
    </source>
</evidence>
<reference evidence="6" key="1">
    <citation type="submission" date="2022-07" db="EMBL/GenBank/DDBJ databases">
        <title>Taxonomy of Novel Oxalotrophic and Methylotrophic Bacteria.</title>
        <authorList>
            <person name="Sahin N."/>
            <person name="Tani A."/>
        </authorList>
    </citation>
    <scope>NUCLEOTIDE SEQUENCE</scope>
    <source>
        <strain evidence="6">AM327</strain>
    </source>
</reference>
<keyword evidence="3 4" id="KW-0443">Lipid metabolism</keyword>
<accession>A0A9W6EV86</accession>
<dbReference type="InterPro" id="IPR050301">
    <property type="entry name" value="NTE"/>
</dbReference>
<evidence type="ECO:0000256" key="3">
    <source>
        <dbReference type="ARBA" id="ARBA00023098"/>
    </source>
</evidence>
<dbReference type="CDD" id="cd07205">
    <property type="entry name" value="Pat_PNPLA6_PNPLA7_NTE1_like"/>
    <property type="match status" value="1"/>
</dbReference>
<feature type="active site" description="Nucleophile" evidence="4">
    <location>
        <position position="54"/>
    </location>
</feature>
<comment type="caution">
    <text evidence="6">The sequence shown here is derived from an EMBL/GenBank/DDBJ whole genome shotgun (WGS) entry which is preliminary data.</text>
</comment>
<evidence type="ECO:0000313" key="7">
    <source>
        <dbReference type="Proteomes" id="UP001143545"/>
    </source>
</evidence>
<evidence type="ECO:0000256" key="1">
    <source>
        <dbReference type="ARBA" id="ARBA00022801"/>
    </source>
</evidence>
<dbReference type="EMBL" id="BRVP01000010">
    <property type="protein sequence ID" value="GLB52626.1"/>
    <property type="molecule type" value="Genomic_DNA"/>
</dbReference>
<dbReference type="PANTHER" id="PTHR14226:SF29">
    <property type="entry name" value="NEUROPATHY TARGET ESTERASE SWS"/>
    <property type="match status" value="1"/>
</dbReference>
<evidence type="ECO:0000259" key="5">
    <source>
        <dbReference type="PROSITE" id="PS51635"/>
    </source>
</evidence>
<dbReference type="Pfam" id="PF01734">
    <property type="entry name" value="Patatin"/>
    <property type="match status" value="1"/>
</dbReference>
<dbReference type="RefSeq" id="WP_281754028.1">
    <property type="nucleotide sequence ID" value="NZ_BRVP01000010.1"/>
</dbReference>
<protein>
    <submittedName>
        <fullName evidence="6">Patatin</fullName>
    </submittedName>
</protein>
<feature type="domain" description="PNPLA" evidence="5">
    <location>
        <begin position="21"/>
        <end position="179"/>
    </location>
</feature>
<sequence length="278" mass="31152">MGFFNIFNKKRQVEPNYKLGLVLSGGGIRALTHAGLLKALDENGIQPDCISGTSGGALIAALYATGYSPEEMITFFKETPLFSFSLFALNKPGLVDSEKYEHLLKKFFYKENFEDLNTPITVTATNLNTGKLEFFDSGELIKPLLASCALPPYFSPVSINNHLYSDGGLLNNFPYEPLVDTCDFTMGSFVNPVAEVANKDINNTFKLLQRVITISMDANYYHQFSQCHYVFLPPEIYTVGILDVKMIVKAFEIGYEHAQNEMPKILELLRQQNELLKA</sequence>
<name>A0A9W6EV86_9FLAO</name>
<dbReference type="InterPro" id="IPR002641">
    <property type="entry name" value="PNPLA_dom"/>
</dbReference>
<evidence type="ECO:0000256" key="4">
    <source>
        <dbReference type="PROSITE-ProRule" id="PRU01161"/>
    </source>
</evidence>
<dbReference type="PROSITE" id="PS51635">
    <property type="entry name" value="PNPLA"/>
    <property type="match status" value="1"/>
</dbReference>
<dbReference type="GO" id="GO:0016042">
    <property type="term" value="P:lipid catabolic process"/>
    <property type="evidence" value="ECO:0007669"/>
    <property type="project" value="UniProtKB-UniRule"/>
</dbReference>
<dbReference type="InterPro" id="IPR016035">
    <property type="entry name" value="Acyl_Trfase/lysoPLipase"/>
</dbReference>
<feature type="short sequence motif" description="DGA/G" evidence="4">
    <location>
        <begin position="166"/>
        <end position="168"/>
    </location>
</feature>
<evidence type="ECO:0000313" key="6">
    <source>
        <dbReference type="EMBL" id="GLB52626.1"/>
    </source>
</evidence>
<dbReference type="SUPFAM" id="SSF52151">
    <property type="entry name" value="FabD/lysophospholipase-like"/>
    <property type="match status" value="1"/>
</dbReference>
<gene>
    <name evidence="6" type="ORF">NBRC110019_16660</name>
</gene>
<keyword evidence="7" id="KW-1185">Reference proteome</keyword>
<organism evidence="6 7">
    <name type="scientific">Neptunitalea chrysea</name>
    <dbReference type="NCBI Taxonomy" id="1647581"/>
    <lineage>
        <taxon>Bacteria</taxon>
        <taxon>Pseudomonadati</taxon>
        <taxon>Bacteroidota</taxon>
        <taxon>Flavobacteriia</taxon>
        <taxon>Flavobacteriales</taxon>
        <taxon>Flavobacteriaceae</taxon>
        <taxon>Neptunitalea</taxon>
    </lineage>
</organism>
<dbReference type="AlphaFoldDB" id="A0A9W6EV86"/>
<dbReference type="Gene3D" id="3.40.1090.10">
    <property type="entry name" value="Cytosolic phospholipase A2 catalytic domain"/>
    <property type="match status" value="2"/>
</dbReference>
<dbReference type="PANTHER" id="PTHR14226">
    <property type="entry name" value="NEUROPATHY TARGET ESTERASE/SWISS CHEESE D.MELANOGASTER"/>
    <property type="match status" value="1"/>
</dbReference>
<feature type="active site" description="Proton acceptor" evidence="4">
    <location>
        <position position="166"/>
    </location>
</feature>
<keyword evidence="2 4" id="KW-0442">Lipid degradation</keyword>
<dbReference type="GO" id="GO:0016787">
    <property type="term" value="F:hydrolase activity"/>
    <property type="evidence" value="ECO:0007669"/>
    <property type="project" value="UniProtKB-UniRule"/>
</dbReference>
<dbReference type="Proteomes" id="UP001143545">
    <property type="component" value="Unassembled WGS sequence"/>
</dbReference>